<evidence type="ECO:0000313" key="1">
    <source>
        <dbReference type="EMBL" id="CAI3984009.1"/>
    </source>
</evidence>
<dbReference type="AlphaFoldDB" id="A0A9P1C2N8"/>
<protein>
    <submittedName>
        <fullName evidence="3">C2 domain-containing protein</fullName>
    </submittedName>
</protein>
<keyword evidence="4" id="KW-1185">Reference proteome</keyword>
<dbReference type="EMBL" id="CAMXCT010000853">
    <property type="protein sequence ID" value="CAI3984009.1"/>
    <property type="molecule type" value="Genomic_DNA"/>
</dbReference>
<proteinExistence type="predicted"/>
<evidence type="ECO:0000313" key="2">
    <source>
        <dbReference type="EMBL" id="CAL1137384.1"/>
    </source>
</evidence>
<evidence type="ECO:0000313" key="3">
    <source>
        <dbReference type="EMBL" id="CAL4771321.1"/>
    </source>
</evidence>
<sequence length="95" mass="10843">MRTRVHNNAGSDCILKESVQLNFDEDDEEEKLFLFVQNQKVMGAQELGRVEIGSDKMKQLLKDGQRRGGNIQWTDASFTTSFQLIPRGQIWVTAV</sequence>
<reference evidence="2" key="2">
    <citation type="submission" date="2024-04" db="EMBL/GenBank/DDBJ databases">
        <authorList>
            <person name="Chen Y."/>
            <person name="Shah S."/>
            <person name="Dougan E. K."/>
            <person name="Thang M."/>
            <person name="Chan C."/>
        </authorList>
    </citation>
    <scope>NUCLEOTIDE SEQUENCE [LARGE SCALE GENOMIC DNA]</scope>
</reference>
<gene>
    <name evidence="1" type="ORF">C1SCF055_LOCUS11566</name>
</gene>
<comment type="caution">
    <text evidence="1">The sequence shown here is derived from an EMBL/GenBank/DDBJ whole genome shotgun (WGS) entry which is preliminary data.</text>
</comment>
<dbReference type="EMBL" id="CAMXCT030000853">
    <property type="protein sequence ID" value="CAL4771321.1"/>
    <property type="molecule type" value="Genomic_DNA"/>
</dbReference>
<dbReference type="OrthoDB" id="408662at2759"/>
<accession>A0A9P1C2N8</accession>
<dbReference type="EMBL" id="CAMXCT020000853">
    <property type="protein sequence ID" value="CAL1137384.1"/>
    <property type="molecule type" value="Genomic_DNA"/>
</dbReference>
<organism evidence="1">
    <name type="scientific">Cladocopium goreaui</name>
    <dbReference type="NCBI Taxonomy" id="2562237"/>
    <lineage>
        <taxon>Eukaryota</taxon>
        <taxon>Sar</taxon>
        <taxon>Alveolata</taxon>
        <taxon>Dinophyceae</taxon>
        <taxon>Suessiales</taxon>
        <taxon>Symbiodiniaceae</taxon>
        <taxon>Cladocopium</taxon>
    </lineage>
</organism>
<reference evidence="1" key="1">
    <citation type="submission" date="2022-10" db="EMBL/GenBank/DDBJ databases">
        <authorList>
            <person name="Chen Y."/>
            <person name="Dougan E. K."/>
            <person name="Chan C."/>
            <person name="Rhodes N."/>
            <person name="Thang M."/>
        </authorList>
    </citation>
    <scope>NUCLEOTIDE SEQUENCE</scope>
</reference>
<evidence type="ECO:0000313" key="4">
    <source>
        <dbReference type="Proteomes" id="UP001152797"/>
    </source>
</evidence>
<name>A0A9P1C2N8_9DINO</name>
<dbReference type="Proteomes" id="UP001152797">
    <property type="component" value="Unassembled WGS sequence"/>
</dbReference>